<keyword evidence="4 7" id="KW-0812">Transmembrane</keyword>
<name>A0A3P1CL48_9BACT</name>
<evidence type="ECO:0000259" key="8">
    <source>
        <dbReference type="Pfam" id="PF07715"/>
    </source>
</evidence>
<dbReference type="InterPro" id="IPR012910">
    <property type="entry name" value="Plug_dom"/>
</dbReference>
<sequence>MKIPFTTFAFLADISGLKLQKCFFFLTQLVLVFILATSFSNAQDPKLKVKGKALDAQTNAPLIFASVRLFKPADSSFVAGAITTETGDFSVDAAAGTYYAVLEFIGYKPLKKSAIRLTRENSPLDLGTLKLAASASTLDEVVVQGEKSSMEFSLDKKIFNVGKDLANAGGTAADILSNVPSVAVDVEGNVSLRGSGSVRILIDGKPSGLVSIKGGSGLQQLQGSSIERIEVITNPSARYEAEGMGGIINIILKKERKEGFNGSFDVIAGHPTNYGLAANVNYRRKNLNFFVNYTASYRNTPGRSSLYQELYRNDSTFLTQQNSTSKLKGQNNNARAGIDYFFNDKNVLTGSYTWRLSKGKRFTDIRYRDYISTLSNPQSITYRTQDETETEPNSEYAISYKRSFKRQGHELNADVRYLDNWEKSDQYFGQKTVQPDGSPSALPNTLQRSINDETEKQFLVQIDYVQPFAKDGKFEAGLRSSSRDMTNNYWVRQQTADGGWVPIPGLTNDFLYEERINAVYGIVGNKTRKFSYQAGLRAEWTDVTTTLKQTNDVNPRSYANLFPSVHVTYDMPRQNALQLSYSRRVRRPNYNDLSPFSTYSDSRNFWSGNPDLNPEFTDAFEIGHIKYLPKGSFGSSLYYRYTTGKIVRIRRVDEKGNSFTRPENLATENSYGAEFTSSFTPFKWWKMDGSFNFFRAITNGNNLDANFQSDTYSWFVRATNRLTVWKNTDMQLRANYEAPQLTPQGKRKAIATLDFAVSKDIMRNNATLTLNVVDVFNSRRFRSITEGSNFYTESNSQGRLRQINLTFNYRLRQAKKKTKDVGEGEF</sequence>
<evidence type="ECO:0000256" key="4">
    <source>
        <dbReference type="ARBA" id="ARBA00022692"/>
    </source>
</evidence>
<dbReference type="GO" id="GO:0009279">
    <property type="term" value="C:cell outer membrane"/>
    <property type="evidence" value="ECO:0007669"/>
    <property type="project" value="UniProtKB-SubCell"/>
</dbReference>
<keyword evidence="5 7" id="KW-0472">Membrane</keyword>
<dbReference type="Gene3D" id="2.170.130.10">
    <property type="entry name" value="TonB-dependent receptor, plug domain"/>
    <property type="match status" value="1"/>
</dbReference>
<dbReference type="InterPro" id="IPR039426">
    <property type="entry name" value="TonB-dep_rcpt-like"/>
</dbReference>
<dbReference type="Gene3D" id="2.40.170.20">
    <property type="entry name" value="TonB-dependent receptor, beta-barrel domain"/>
    <property type="match status" value="1"/>
</dbReference>
<evidence type="ECO:0000256" key="1">
    <source>
        <dbReference type="ARBA" id="ARBA00004571"/>
    </source>
</evidence>
<evidence type="ECO:0000256" key="2">
    <source>
        <dbReference type="ARBA" id="ARBA00022448"/>
    </source>
</evidence>
<evidence type="ECO:0000256" key="7">
    <source>
        <dbReference type="PROSITE-ProRule" id="PRU01360"/>
    </source>
</evidence>
<proteinExistence type="inferred from homology"/>
<protein>
    <submittedName>
        <fullName evidence="10">TonB-dependent receptor</fullName>
    </submittedName>
</protein>
<dbReference type="InterPro" id="IPR008969">
    <property type="entry name" value="CarboxyPept-like_regulatory"/>
</dbReference>
<comment type="subcellular location">
    <subcellularLocation>
        <location evidence="1 7">Cell outer membrane</location>
        <topology evidence="1 7">Multi-pass membrane protein</topology>
    </subcellularLocation>
</comment>
<dbReference type="Proteomes" id="UP000274271">
    <property type="component" value="Unassembled WGS sequence"/>
</dbReference>
<organism evidence="10 11">
    <name type="scientific">Larkinella knui</name>
    <dbReference type="NCBI Taxonomy" id="2025310"/>
    <lineage>
        <taxon>Bacteria</taxon>
        <taxon>Pseudomonadati</taxon>
        <taxon>Bacteroidota</taxon>
        <taxon>Cytophagia</taxon>
        <taxon>Cytophagales</taxon>
        <taxon>Spirosomataceae</taxon>
        <taxon>Larkinella</taxon>
    </lineage>
</organism>
<dbReference type="RefSeq" id="WP_124907834.1">
    <property type="nucleotide sequence ID" value="NZ_RQJP01000003.1"/>
</dbReference>
<evidence type="ECO:0000256" key="6">
    <source>
        <dbReference type="ARBA" id="ARBA00023237"/>
    </source>
</evidence>
<dbReference type="PANTHER" id="PTHR40980:SF4">
    <property type="entry name" value="TONB-DEPENDENT RECEPTOR-LIKE BETA-BARREL DOMAIN-CONTAINING PROTEIN"/>
    <property type="match status" value="1"/>
</dbReference>
<comment type="similarity">
    <text evidence="7">Belongs to the TonB-dependent receptor family.</text>
</comment>
<dbReference type="InterPro" id="IPR037066">
    <property type="entry name" value="Plug_dom_sf"/>
</dbReference>
<evidence type="ECO:0000313" key="11">
    <source>
        <dbReference type="Proteomes" id="UP000274271"/>
    </source>
</evidence>
<comment type="caution">
    <text evidence="10">The sequence shown here is derived from an EMBL/GenBank/DDBJ whole genome shotgun (WGS) entry which is preliminary data.</text>
</comment>
<dbReference type="SUPFAM" id="SSF49464">
    <property type="entry name" value="Carboxypeptidase regulatory domain-like"/>
    <property type="match status" value="1"/>
</dbReference>
<dbReference type="Pfam" id="PF07715">
    <property type="entry name" value="Plug"/>
    <property type="match status" value="1"/>
</dbReference>
<feature type="domain" description="Outer membrane protein beta-barrel" evidence="9">
    <location>
        <begin position="403"/>
        <end position="809"/>
    </location>
</feature>
<gene>
    <name evidence="10" type="ORF">EHT87_16940</name>
</gene>
<dbReference type="AlphaFoldDB" id="A0A3P1CL48"/>
<reference evidence="10 11" key="1">
    <citation type="submission" date="2018-11" db="EMBL/GenBank/DDBJ databases">
        <authorList>
            <person name="Zhou Z."/>
            <person name="Wang G."/>
        </authorList>
    </citation>
    <scope>NUCLEOTIDE SEQUENCE [LARGE SCALE GENOMIC DNA]</scope>
    <source>
        <strain evidence="10 11">KCTC42998</strain>
    </source>
</reference>
<dbReference type="OrthoDB" id="905812at2"/>
<dbReference type="InterPro" id="IPR036942">
    <property type="entry name" value="Beta-barrel_TonB_sf"/>
</dbReference>
<evidence type="ECO:0000313" key="10">
    <source>
        <dbReference type="EMBL" id="RRB13938.1"/>
    </source>
</evidence>
<evidence type="ECO:0000256" key="3">
    <source>
        <dbReference type="ARBA" id="ARBA00022452"/>
    </source>
</evidence>
<dbReference type="PROSITE" id="PS52016">
    <property type="entry name" value="TONB_DEPENDENT_REC_3"/>
    <property type="match status" value="1"/>
</dbReference>
<evidence type="ECO:0000259" key="9">
    <source>
        <dbReference type="Pfam" id="PF14905"/>
    </source>
</evidence>
<feature type="domain" description="TonB-dependent receptor plug" evidence="8">
    <location>
        <begin position="169"/>
        <end position="247"/>
    </location>
</feature>
<keyword evidence="6 7" id="KW-0998">Cell outer membrane</keyword>
<keyword evidence="2 7" id="KW-0813">Transport</keyword>
<keyword evidence="10" id="KW-0675">Receptor</keyword>
<dbReference type="EMBL" id="RQJP01000003">
    <property type="protein sequence ID" value="RRB13938.1"/>
    <property type="molecule type" value="Genomic_DNA"/>
</dbReference>
<keyword evidence="11" id="KW-1185">Reference proteome</keyword>
<dbReference type="SUPFAM" id="SSF56935">
    <property type="entry name" value="Porins"/>
    <property type="match status" value="1"/>
</dbReference>
<dbReference type="PANTHER" id="PTHR40980">
    <property type="entry name" value="PLUG DOMAIN-CONTAINING PROTEIN"/>
    <property type="match status" value="1"/>
</dbReference>
<dbReference type="Pfam" id="PF14905">
    <property type="entry name" value="OMP_b-brl_3"/>
    <property type="match status" value="1"/>
</dbReference>
<evidence type="ECO:0000256" key="5">
    <source>
        <dbReference type="ARBA" id="ARBA00023136"/>
    </source>
</evidence>
<accession>A0A3P1CL48</accession>
<keyword evidence="3 7" id="KW-1134">Transmembrane beta strand</keyword>
<dbReference type="InterPro" id="IPR041700">
    <property type="entry name" value="OMP_b-brl_3"/>
</dbReference>